<keyword evidence="2" id="KW-1185">Reference proteome</keyword>
<gene>
    <name evidence="1" type="ORF">H2198_006707</name>
</gene>
<accession>A0ACC3A259</accession>
<organism evidence="1 2">
    <name type="scientific">Neophaeococcomyces mojaviensis</name>
    <dbReference type="NCBI Taxonomy" id="3383035"/>
    <lineage>
        <taxon>Eukaryota</taxon>
        <taxon>Fungi</taxon>
        <taxon>Dikarya</taxon>
        <taxon>Ascomycota</taxon>
        <taxon>Pezizomycotina</taxon>
        <taxon>Eurotiomycetes</taxon>
        <taxon>Chaetothyriomycetidae</taxon>
        <taxon>Chaetothyriales</taxon>
        <taxon>Chaetothyriales incertae sedis</taxon>
        <taxon>Neophaeococcomyces</taxon>
    </lineage>
</organism>
<dbReference type="EMBL" id="JAPDRQ010000127">
    <property type="protein sequence ID" value="KAJ9654247.1"/>
    <property type="molecule type" value="Genomic_DNA"/>
</dbReference>
<sequence>MTDPLTLHSAASLLTAFCDCITHDIHPVSAKSVAEGSKLFGAAIFRKSDLSLIIADTNQEGEEVGGSPIWHGETWTIKRFFEMPRDTRPDVKECLFLTTHEPCSLCLSAITWAGFDNFTYMFTYEDTDKLFDIRGDLDVFEHVFHLNGGETAQQASSDGSKKQVRPEYKLRNKYFVALSFAELVAAVEDSGKREDWARRVEKVKRTYGSLSPEYRKNTDIGSSD</sequence>
<name>A0ACC3A259_9EURO</name>
<protein>
    <submittedName>
        <fullName evidence="1">Uncharacterized protein</fullName>
    </submittedName>
</protein>
<reference evidence="1" key="1">
    <citation type="submission" date="2022-10" db="EMBL/GenBank/DDBJ databases">
        <title>Culturing micro-colonial fungi from biological soil crusts in the Mojave desert and describing Neophaeococcomyces mojavensis, and introducing the new genera and species Taxawa tesnikishii.</title>
        <authorList>
            <person name="Kurbessoian T."/>
            <person name="Stajich J.E."/>
        </authorList>
    </citation>
    <scope>NUCLEOTIDE SEQUENCE</scope>
    <source>
        <strain evidence="1">JES_112</strain>
    </source>
</reference>
<comment type="caution">
    <text evidence="1">The sequence shown here is derived from an EMBL/GenBank/DDBJ whole genome shotgun (WGS) entry which is preliminary data.</text>
</comment>
<evidence type="ECO:0000313" key="1">
    <source>
        <dbReference type="EMBL" id="KAJ9654247.1"/>
    </source>
</evidence>
<proteinExistence type="predicted"/>
<dbReference type="Proteomes" id="UP001172386">
    <property type="component" value="Unassembled WGS sequence"/>
</dbReference>
<evidence type="ECO:0000313" key="2">
    <source>
        <dbReference type="Proteomes" id="UP001172386"/>
    </source>
</evidence>